<evidence type="ECO:0000313" key="1">
    <source>
        <dbReference type="EMBL" id="NFA43704.1"/>
    </source>
</evidence>
<sequence>MENELLNLTSDKELRTTSVELVDIINQFRHLESDKICKEYIELKHKTFMEKIRKELEVLKSVGLKAEQNILPSEYKDSTGRNMLN</sequence>
<organism evidence="1 2">
    <name type="scientific">Clostridium botulinum</name>
    <dbReference type="NCBI Taxonomy" id="1491"/>
    <lineage>
        <taxon>Bacteria</taxon>
        <taxon>Bacillati</taxon>
        <taxon>Bacillota</taxon>
        <taxon>Clostridia</taxon>
        <taxon>Eubacteriales</taxon>
        <taxon>Clostridiaceae</taxon>
        <taxon>Clostridium</taxon>
    </lineage>
</organism>
<protein>
    <submittedName>
        <fullName evidence="1">Uncharacterized protein</fullName>
    </submittedName>
</protein>
<dbReference type="AlphaFoldDB" id="A0A6M0STL1"/>
<accession>A0A6M0STL1</accession>
<dbReference type="EMBL" id="SGKU01000046">
    <property type="protein sequence ID" value="NFA43704.1"/>
    <property type="molecule type" value="Genomic_DNA"/>
</dbReference>
<dbReference type="Proteomes" id="UP000472355">
    <property type="component" value="Unassembled WGS sequence"/>
</dbReference>
<gene>
    <name evidence="1" type="ORF">EXM65_14330</name>
</gene>
<comment type="caution">
    <text evidence="1">The sequence shown here is derived from an EMBL/GenBank/DDBJ whole genome shotgun (WGS) entry which is preliminary data.</text>
</comment>
<name>A0A6M0STL1_CLOBO</name>
<proteinExistence type="predicted"/>
<reference evidence="1 2" key="1">
    <citation type="submission" date="2019-02" db="EMBL/GenBank/DDBJ databases">
        <title>Genome sequencing of Clostridium botulinum clinical isolates.</title>
        <authorList>
            <person name="Brunt J."/>
            <person name="Van Vliet A.H.M."/>
            <person name="Stringer S.C."/>
            <person name="Grant K.A."/>
            <person name="Carter A.C."/>
            <person name="Peck M.W."/>
        </authorList>
    </citation>
    <scope>NUCLEOTIDE SEQUENCE [LARGE SCALE GENOMIC DNA]</scope>
    <source>
        <strain evidence="1 2">H113700579</strain>
    </source>
</reference>
<evidence type="ECO:0000313" key="2">
    <source>
        <dbReference type="Proteomes" id="UP000472355"/>
    </source>
</evidence>